<accession>A0A9P6MVR3</accession>
<dbReference type="AlphaFoldDB" id="A0A9P6MVR3"/>
<sequence length="349" mass="40522">MFMSQLYEACRNYETLELDVRGTPRAFFFDENELLLSADAFPRLVETRLKELTFKPLGQLFAMLAWTPKYCPLLETLRLSAEPGDEGSYKHLVAILRNNNFPHLRNLKVENAVSRQHSFDEPLADIVRAIGQSRKDQDNNVNGRESRLERRGLESFRIGTRFSLSPNLVCALTECHAHTLTVLDLENVKRMGFPELVECMTKLPLLRSLQVITSLEYDEKDAGLMKPWICLGLERLTIELLKINPKPCPKYDFYIFSQVARLTNLREWTHQHESIPYKIDPGYLRQLSQLKKLVSLGFFDYFVGDFGEPEAIWMIKNWPRLAHMKGVCPDSLLGKALVQRRPWIEFEQE</sequence>
<dbReference type="Proteomes" id="UP000703661">
    <property type="component" value="Unassembled WGS sequence"/>
</dbReference>
<proteinExistence type="predicted"/>
<dbReference type="InterPro" id="IPR032675">
    <property type="entry name" value="LRR_dom_sf"/>
</dbReference>
<keyword evidence="2" id="KW-1185">Reference proteome</keyword>
<reference evidence="1" key="1">
    <citation type="journal article" date="2020" name="Fungal Divers.">
        <title>Resolving the Mortierellaceae phylogeny through synthesis of multi-gene phylogenetics and phylogenomics.</title>
        <authorList>
            <person name="Vandepol N."/>
            <person name="Liber J."/>
            <person name="Desiro A."/>
            <person name="Na H."/>
            <person name="Kennedy M."/>
            <person name="Barry K."/>
            <person name="Grigoriev I.V."/>
            <person name="Miller A.N."/>
            <person name="O'Donnell K."/>
            <person name="Stajich J.E."/>
            <person name="Bonito G."/>
        </authorList>
    </citation>
    <scope>NUCLEOTIDE SEQUENCE</scope>
    <source>
        <strain evidence="1">NRRL 2769</strain>
    </source>
</reference>
<dbReference type="EMBL" id="JAAAID010000681">
    <property type="protein sequence ID" value="KAG0014883.1"/>
    <property type="molecule type" value="Genomic_DNA"/>
</dbReference>
<dbReference type="Gene3D" id="3.80.10.10">
    <property type="entry name" value="Ribonuclease Inhibitor"/>
    <property type="match status" value="1"/>
</dbReference>
<name>A0A9P6MVR3_9FUNG</name>
<organism evidence="1 2">
    <name type="scientific">Entomortierella chlamydospora</name>
    <dbReference type="NCBI Taxonomy" id="101097"/>
    <lineage>
        <taxon>Eukaryota</taxon>
        <taxon>Fungi</taxon>
        <taxon>Fungi incertae sedis</taxon>
        <taxon>Mucoromycota</taxon>
        <taxon>Mortierellomycotina</taxon>
        <taxon>Mortierellomycetes</taxon>
        <taxon>Mortierellales</taxon>
        <taxon>Mortierellaceae</taxon>
        <taxon>Entomortierella</taxon>
    </lineage>
</organism>
<gene>
    <name evidence="1" type="ORF">BGZ80_010178</name>
</gene>
<comment type="caution">
    <text evidence="1">The sequence shown here is derived from an EMBL/GenBank/DDBJ whole genome shotgun (WGS) entry which is preliminary data.</text>
</comment>
<evidence type="ECO:0000313" key="2">
    <source>
        <dbReference type="Proteomes" id="UP000703661"/>
    </source>
</evidence>
<protein>
    <submittedName>
        <fullName evidence="1">Uncharacterized protein</fullName>
    </submittedName>
</protein>
<evidence type="ECO:0000313" key="1">
    <source>
        <dbReference type="EMBL" id="KAG0014883.1"/>
    </source>
</evidence>